<sequence>MHTYRYTLERGNKKHICPSCGKKRFVRFIDTETGEYLPTEYGRCDREVNCGYFLKPDFGTMAQLNEAGKGHHTPLHRSQHYKRQETNRSPAYIPIDVLNQSQQGFETNSFVTYLHSLFGSEITHELIQLYQIGTSGSRWPGATVFWWIDVSGNVRAGQVKQFDHTGHTAKSQDGNSRTTWIHSILKYNHETKGECLPGWLAAYLEQAGNFVGCLFGEYLLPSSLGKPVAIVEAPATAIVASVYLPAFIWLAAGSLSYLTVERCQALTGRQVFLFPDLSPDGRAFTLWNSKAKELAGIAAVTVSDLLERGATVTERAQGLDLRDYLTRFDLQQFHPAPPPEDKYTLTIDGQEHEINAIAVITEIDDYKIVTYMLRNAKFCEVLYTAAGELIPQPEDFSAIIYARMGKMIMPGRLNDINCLFTYDII</sequence>
<evidence type="ECO:0000313" key="3">
    <source>
        <dbReference type="EMBL" id="QJB41723.1"/>
    </source>
</evidence>
<dbReference type="InterPro" id="IPR045951">
    <property type="entry name" value="DUF6371"/>
</dbReference>
<gene>
    <name evidence="3" type="ORF">HF324_29315</name>
</gene>
<dbReference type="EMBL" id="CP051204">
    <property type="protein sequence ID" value="QJB41723.1"/>
    <property type="molecule type" value="Genomic_DNA"/>
</dbReference>
<organism evidence="3 4">
    <name type="scientific">Chitinophaga oryzae</name>
    <dbReference type="NCBI Taxonomy" id="2725414"/>
    <lineage>
        <taxon>Bacteria</taxon>
        <taxon>Pseudomonadati</taxon>
        <taxon>Bacteroidota</taxon>
        <taxon>Chitinophagia</taxon>
        <taxon>Chitinophagales</taxon>
        <taxon>Chitinophagaceae</taxon>
        <taxon>Chitinophaga</taxon>
    </lineage>
</organism>
<dbReference type="Pfam" id="PF19898">
    <property type="entry name" value="DUF6371"/>
    <property type="match status" value="1"/>
</dbReference>
<proteinExistence type="predicted"/>
<dbReference type="Proteomes" id="UP000503144">
    <property type="component" value="Chromosome"/>
</dbReference>
<feature type="domain" description="Zinc beta-ribbon finger putative" evidence="2">
    <location>
        <begin position="4"/>
        <end position="57"/>
    </location>
</feature>
<name>A0ABX6LP94_9BACT</name>
<dbReference type="NCBIfam" id="NF040506">
    <property type="entry name" value="PG0870_Nterm"/>
    <property type="match status" value="1"/>
</dbReference>
<dbReference type="Pfam" id="PF21957">
    <property type="entry name" value="Zn_ribbon_16"/>
    <property type="match status" value="1"/>
</dbReference>
<dbReference type="InterPro" id="IPR047731">
    <property type="entry name" value="Zinc_ribbon_put"/>
</dbReference>
<protein>
    <submittedName>
        <fullName evidence="3">Uncharacterized protein</fullName>
    </submittedName>
</protein>
<reference evidence="3" key="1">
    <citation type="submission" date="2020-09" db="EMBL/GenBank/DDBJ databases">
        <authorList>
            <person name="Kittiwongwattana C."/>
        </authorList>
    </citation>
    <scope>NUCLEOTIDE SEQUENCE</scope>
    <source>
        <strain evidence="3">1303</strain>
    </source>
</reference>
<evidence type="ECO:0000259" key="1">
    <source>
        <dbReference type="Pfam" id="PF19898"/>
    </source>
</evidence>
<feature type="domain" description="DUF6371" evidence="1">
    <location>
        <begin position="108"/>
        <end position="277"/>
    </location>
</feature>
<evidence type="ECO:0000259" key="2">
    <source>
        <dbReference type="Pfam" id="PF21957"/>
    </source>
</evidence>
<dbReference type="RefSeq" id="WP_168862034.1">
    <property type="nucleotide sequence ID" value="NZ_CP051204.2"/>
</dbReference>
<evidence type="ECO:0000313" key="4">
    <source>
        <dbReference type="Proteomes" id="UP000503144"/>
    </source>
</evidence>
<keyword evidence="4" id="KW-1185">Reference proteome</keyword>
<accession>A0ABX6LP94</accession>